<comment type="caution">
    <text evidence="2">The sequence shown here is derived from an EMBL/GenBank/DDBJ whole genome shotgun (WGS) entry which is preliminary data.</text>
</comment>
<proteinExistence type="predicted"/>
<keyword evidence="1" id="KW-0472">Membrane</keyword>
<feature type="transmembrane region" description="Helical" evidence="1">
    <location>
        <begin position="134"/>
        <end position="155"/>
    </location>
</feature>
<keyword evidence="1" id="KW-1133">Transmembrane helix</keyword>
<dbReference type="VEuPathDB" id="FungiDB:VP01_1639g7"/>
<reference evidence="2 3" key="1">
    <citation type="submission" date="2015-08" db="EMBL/GenBank/DDBJ databases">
        <title>Next Generation Sequencing and Analysis of the Genome of Puccinia sorghi L Schw, the Causal Agent of Maize Common Rust.</title>
        <authorList>
            <person name="Rochi L."/>
            <person name="Burguener G."/>
            <person name="Darino M."/>
            <person name="Turjanski A."/>
            <person name="Kreff E."/>
            <person name="Dieguez M.J."/>
            <person name="Sacco F."/>
        </authorList>
    </citation>
    <scope>NUCLEOTIDE SEQUENCE [LARGE SCALE GENOMIC DNA]</scope>
    <source>
        <strain evidence="2 3">RO10H11247</strain>
    </source>
</reference>
<keyword evidence="3" id="KW-1185">Reference proteome</keyword>
<accession>A0A0L6VIK8</accession>
<organism evidence="2 3">
    <name type="scientific">Puccinia sorghi</name>
    <dbReference type="NCBI Taxonomy" id="27349"/>
    <lineage>
        <taxon>Eukaryota</taxon>
        <taxon>Fungi</taxon>
        <taxon>Dikarya</taxon>
        <taxon>Basidiomycota</taxon>
        <taxon>Pucciniomycotina</taxon>
        <taxon>Pucciniomycetes</taxon>
        <taxon>Pucciniales</taxon>
        <taxon>Pucciniaceae</taxon>
        <taxon>Puccinia</taxon>
    </lineage>
</organism>
<dbReference type="AlphaFoldDB" id="A0A0L6VIK8"/>
<feature type="transmembrane region" description="Helical" evidence="1">
    <location>
        <begin position="98"/>
        <end position="114"/>
    </location>
</feature>
<dbReference type="Proteomes" id="UP000037035">
    <property type="component" value="Unassembled WGS sequence"/>
</dbReference>
<dbReference type="EMBL" id="LAVV01006436">
    <property type="protein sequence ID" value="KNZ59940.1"/>
    <property type="molecule type" value="Genomic_DNA"/>
</dbReference>
<evidence type="ECO:0000313" key="2">
    <source>
        <dbReference type="EMBL" id="KNZ59940.1"/>
    </source>
</evidence>
<protein>
    <submittedName>
        <fullName evidence="2">Uncharacterized protein</fullName>
    </submittedName>
</protein>
<gene>
    <name evidence="2" type="ORF">VP01_1639g7</name>
</gene>
<evidence type="ECO:0000313" key="3">
    <source>
        <dbReference type="Proteomes" id="UP000037035"/>
    </source>
</evidence>
<evidence type="ECO:0000256" key="1">
    <source>
        <dbReference type="SAM" id="Phobius"/>
    </source>
</evidence>
<name>A0A0L6VIK8_9BASI</name>
<sequence>MGAMAQRIFPIEVAIEAAWNTIYDLEYHFQNLQDLKMSCLLKLLDTAPLVWVGCRTNLRYANGGCGSNFLKCINYFGEKYHIIFGTTPGFLNVKCNKYPFFVIFFLWTVYTSKLSPNSSEMVEGSFINLSCSCIWNLLFLQPLMPVLLVLICGLIKGYKYQDCWINPKKLSTLILNFLRNKRSNFLIHCVFFSFYLLVLSNANNQCNFLYTLLRSIISADANRNFQQLTRDLGSMSFFFRGTNAMLTFFFENILSHSRCRPQPTHHCRHSLNRPLPTGRLLPATLTAADPSPTASPPLHFLFACSLLLPFHHQPFFSEWLTVAGHSDHSQSITNCRPSPLPHHLPPYPLW</sequence>
<feature type="transmembrane region" description="Helical" evidence="1">
    <location>
        <begin position="185"/>
        <end position="202"/>
    </location>
</feature>
<keyword evidence="1" id="KW-0812">Transmembrane</keyword>